<evidence type="ECO:0000313" key="1">
    <source>
        <dbReference type="Ensembl" id="ENSCMUP00000004062.2"/>
    </source>
</evidence>
<dbReference type="Pfam" id="PF15104">
    <property type="entry name" value="CFAP141"/>
    <property type="match status" value="1"/>
</dbReference>
<evidence type="ECO:0000313" key="2">
    <source>
        <dbReference type="Proteomes" id="UP000694553"/>
    </source>
</evidence>
<dbReference type="Ensembl" id="ENSCMUT00000004396.2">
    <property type="protein sequence ID" value="ENSCMUP00000004062.2"/>
    <property type="gene ID" value="ENSCMUG00000002749.2"/>
</dbReference>
<dbReference type="AlphaFoldDB" id="A0A8C3DD01"/>
<proteinExistence type="predicted"/>
<accession>A0A8C3DD01</accession>
<accession>A0A8U7NW51</accession>
<sequence>MESRLKKRVDVGAVPCSREQAVVRLGHWLGTAEVPQPCAARAGCPLCPAPLRPGGQYLPALVSQGDMGVQHSPLTWQIRRDALCQLLLDEHLQHQQELRQLGKAFYVERL</sequence>
<reference evidence="1" key="2">
    <citation type="submission" date="2025-08" db="UniProtKB">
        <authorList>
            <consortium name="Ensembl"/>
        </authorList>
    </citation>
    <scope>IDENTIFICATION</scope>
</reference>
<dbReference type="InterPro" id="IPR029375">
    <property type="entry name" value="CFAP141"/>
</dbReference>
<protein>
    <submittedName>
        <fullName evidence="1">Uncharacterized protein</fullName>
    </submittedName>
</protein>
<organism evidence="1 2">
    <name type="scientific">Corvus moneduloides</name>
    <name type="common">New Caledonian crow</name>
    <dbReference type="NCBI Taxonomy" id="1196302"/>
    <lineage>
        <taxon>Eukaryota</taxon>
        <taxon>Metazoa</taxon>
        <taxon>Chordata</taxon>
        <taxon>Craniata</taxon>
        <taxon>Vertebrata</taxon>
        <taxon>Euteleostomi</taxon>
        <taxon>Archelosauria</taxon>
        <taxon>Archosauria</taxon>
        <taxon>Dinosauria</taxon>
        <taxon>Saurischia</taxon>
        <taxon>Theropoda</taxon>
        <taxon>Coelurosauria</taxon>
        <taxon>Aves</taxon>
        <taxon>Neognathae</taxon>
        <taxon>Neoaves</taxon>
        <taxon>Telluraves</taxon>
        <taxon>Australaves</taxon>
        <taxon>Passeriformes</taxon>
        <taxon>Corvoidea</taxon>
        <taxon>Corvidae</taxon>
        <taxon>Corvus</taxon>
    </lineage>
</organism>
<reference evidence="1" key="3">
    <citation type="submission" date="2025-09" db="UniProtKB">
        <authorList>
            <consortium name="Ensembl"/>
        </authorList>
    </citation>
    <scope>IDENTIFICATION</scope>
</reference>
<dbReference type="Proteomes" id="UP000694553">
    <property type="component" value="Unassembled WGS sequence"/>
</dbReference>
<name>A0A8C3DD01_CORMO</name>
<reference evidence="2" key="1">
    <citation type="submission" date="2019-10" db="EMBL/GenBank/DDBJ databases">
        <title>Corvus moneduloides (New Caledonian crow) genome, bCorMon1, primary haplotype.</title>
        <authorList>
            <person name="Rutz C."/>
            <person name="Fungtammasan C."/>
            <person name="Mountcastle J."/>
            <person name="Formenti G."/>
            <person name="Chow W."/>
            <person name="Howe K."/>
            <person name="Steele M.P."/>
            <person name="Fernandes J."/>
            <person name="Gilbert M.T.P."/>
            <person name="Fedrigo O."/>
            <person name="Jarvis E.D."/>
            <person name="Gemmell N."/>
        </authorList>
    </citation>
    <scope>NUCLEOTIDE SEQUENCE [LARGE SCALE GENOMIC DNA]</scope>
</reference>
<keyword evidence="2" id="KW-1185">Reference proteome</keyword>